<evidence type="ECO:0000256" key="2">
    <source>
        <dbReference type="ARBA" id="ARBA00022448"/>
    </source>
</evidence>
<dbReference type="Pfam" id="PF00005">
    <property type="entry name" value="ABC_tran"/>
    <property type="match status" value="1"/>
</dbReference>
<dbReference type="Proteomes" id="UP000823886">
    <property type="component" value="Unassembled WGS sequence"/>
</dbReference>
<comment type="caution">
    <text evidence="12">The sequence shown here is derived from an EMBL/GenBank/DDBJ whole genome shotgun (WGS) entry which is preliminary data.</text>
</comment>
<name>A0A9D2PM98_9FIRM</name>
<accession>A0A9D2PM98</accession>
<keyword evidence="5" id="KW-0547">Nucleotide-binding</keyword>
<reference evidence="12" key="2">
    <citation type="submission" date="2021-04" db="EMBL/GenBank/DDBJ databases">
        <authorList>
            <person name="Gilroy R."/>
        </authorList>
    </citation>
    <scope>NUCLEOTIDE SEQUENCE</scope>
    <source>
        <strain evidence="12">ChiBcec2-3848</strain>
    </source>
</reference>
<feature type="domain" description="ABC transporter" evidence="10">
    <location>
        <begin position="348"/>
        <end position="586"/>
    </location>
</feature>
<keyword evidence="2" id="KW-0813">Transport</keyword>
<evidence type="ECO:0000256" key="4">
    <source>
        <dbReference type="ARBA" id="ARBA00022692"/>
    </source>
</evidence>
<keyword evidence="4 9" id="KW-0812">Transmembrane</keyword>
<dbReference type="InterPro" id="IPR027417">
    <property type="entry name" value="P-loop_NTPase"/>
</dbReference>
<dbReference type="AlphaFoldDB" id="A0A9D2PM98"/>
<dbReference type="CDD" id="cd07346">
    <property type="entry name" value="ABC_6TM_exporters"/>
    <property type="match status" value="1"/>
</dbReference>
<dbReference type="Gene3D" id="1.20.1560.10">
    <property type="entry name" value="ABC transporter type 1, transmembrane domain"/>
    <property type="match status" value="1"/>
</dbReference>
<proteinExistence type="predicted"/>
<dbReference type="InterPro" id="IPR003593">
    <property type="entry name" value="AAA+_ATPase"/>
</dbReference>
<keyword evidence="7 9" id="KW-1133">Transmembrane helix</keyword>
<sequence length="611" mass="66831">MKETKKNAVMRVFQTAQCSSARYIIGVACSSVSILLSGIPFYAIYRIVRIFLEASLNNTTVDMSAAWLWAGITLASIVVGIVLSIIGSFICHSCAFHALYGLRMRILNHMGRLNLGFFTGGQSGAVQKTMNDNIEKMENIIAHDVSNLIGASLLLVSLSVLLFSINVPLALTIIAALVLAFIIQFSAFGGKRGQKIWTDLNRSSTELDAAFSEYVSGMEEEKIFGKPETAALRLTNLIEKNRKSLMAYLKRVTPIYGAYKTITLSVLAFLLAVGCVLLYLNPGNHGLMMELLMFLIVGPAVISPLMELVEFGADLRNLAVRMDQIEGVMKMEPITEGACDTPPVSAELSFQDVSFSYQKAADPLRRMALEHVTMHIPAGSFAALVGPSGGGKSTAGQLLARFWDVESGSISIGGKDIRDYSTKALMNTVAFVFQDTYIFAESVYDNIAMHQNVTQEAVEYAAKAARCHDFIQALPKGYHTKLGDGGHKLSGGEAQRIAIARAILKNTPIVVLDEAMAFTDAENELALREGMAELLKGKTVLMIAHRLYSIQDADMIFVLENGRLKESGTHKDLIQKHGLYAHLWDIQNETESWRMKGGAVYVSDNPAIHLP</sequence>
<dbReference type="PROSITE" id="PS50893">
    <property type="entry name" value="ABC_TRANSPORTER_2"/>
    <property type="match status" value="1"/>
</dbReference>
<evidence type="ECO:0000256" key="1">
    <source>
        <dbReference type="ARBA" id="ARBA00004651"/>
    </source>
</evidence>
<feature type="transmembrane region" description="Helical" evidence="9">
    <location>
        <begin position="67"/>
        <end position="100"/>
    </location>
</feature>
<dbReference type="SMART" id="SM00382">
    <property type="entry name" value="AAA"/>
    <property type="match status" value="1"/>
</dbReference>
<evidence type="ECO:0000256" key="7">
    <source>
        <dbReference type="ARBA" id="ARBA00022989"/>
    </source>
</evidence>
<comment type="subcellular location">
    <subcellularLocation>
        <location evidence="1">Cell membrane</location>
        <topology evidence="1">Multi-pass membrane protein</topology>
    </subcellularLocation>
</comment>
<keyword evidence="3" id="KW-1003">Cell membrane</keyword>
<dbReference type="InterPro" id="IPR017871">
    <property type="entry name" value="ABC_transporter-like_CS"/>
</dbReference>
<dbReference type="GO" id="GO:0016887">
    <property type="term" value="F:ATP hydrolysis activity"/>
    <property type="evidence" value="ECO:0007669"/>
    <property type="project" value="InterPro"/>
</dbReference>
<organism evidence="12 13">
    <name type="scientific">Candidatus Blautia merdavium</name>
    <dbReference type="NCBI Taxonomy" id="2838494"/>
    <lineage>
        <taxon>Bacteria</taxon>
        <taxon>Bacillati</taxon>
        <taxon>Bacillota</taxon>
        <taxon>Clostridia</taxon>
        <taxon>Lachnospirales</taxon>
        <taxon>Lachnospiraceae</taxon>
        <taxon>Blautia</taxon>
    </lineage>
</organism>
<dbReference type="InterPro" id="IPR011527">
    <property type="entry name" value="ABC1_TM_dom"/>
</dbReference>
<evidence type="ECO:0000313" key="12">
    <source>
        <dbReference type="EMBL" id="HJC62888.1"/>
    </source>
</evidence>
<protein>
    <submittedName>
        <fullName evidence="12">ABC transporter ATP-binding protein/permease</fullName>
    </submittedName>
</protein>
<dbReference type="PANTHER" id="PTHR43394">
    <property type="entry name" value="ATP-DEPENDENT PERMEASE MDL1, MITOCHONDRIAL"/>
    <property type="match status" value="1"/>
</dbReference>
<dbReference type="GO" id="GO:0015421">
    <property type="term" value="F:ABC-type oligopeptide transporter activity"/>
    <property type="evidence" value="ECO:0007669"/>
    <property type="project" value="TreeGrafter"/>
</dbReference>
<dbReference type="EMBL" id="DWVZ01000056">
    <property type="protein sequence ID" value="HJC62888.1"/>
    <property type="molecule type" value="Genomic_DNA"/>
</dbReference>
<evidence type="ECO:0000256" key="5">
    <source>
        <dbReference type="ARBA" id="ARBA00022741"/>
    </source>
</evidence>
<evidence type="ECO:0000256" key="9">
    <source>
        <dbReference type="SAM" id="Phobius"/>
    </source>
</evidence>
<dbReference type="Gene3D" id="3.40.50.300">
    <property type="entry name" value="P-loop containing nucleotide triphosphate hydrolases"/>
    <property type="match status" value="1"/>
</dbReference>
<feature type="transmembrane region" description="Helical" evidence="9">
    <location>
        <begin position="21"/>
        <end position="47"/>
    </location>
</feature>
<evidence type="ECO:0000259" key="11">
    <source>
        <dbReference type="PROSITE" id="PS50929"/>
    </source>
</evidence>
<dbReference type="InterPro" id="IPR003439">
    <property type="entry name" value="ABC_transporter-like_ATP-bd"/>
</dbReference>
<dbReference type="GO" id="GO:0005524">
    <property type="term" value="F:ATP binding"/>
    <property type="evidence" value="ECO:0007669"/>
    <property type="project" value="UniProtKB-KW"/>
</dbReference>
<evidence type="ECO:0000259" key="10">
    <source>
        <dbReference type="PROSITE" id="PS50893"/>
    </source>
</evidence>
<keyword evidence="6 12" id="KW-0067">ATP-binding</keyword>
<feature type="transmembrane region" description="Helical" evidence="9">
    <location>
        <begin position="258"/>
        <end position="280"/>
    </location>
</feature>
<dbReference type="SUPFAM" id="SSF90123">
    <property type="entry name" value="ABC transporter transmembrane region"/>
    <property type="match status" value="1"/>
</dbReference>
<dbReference type="InterPro" id="IPR039421">
    <property type="entry name" value="Type_1_exporter"/>
</dbReference>
<evidence type="ECO:0000256" key="3">
    <source>
        <dbReference type="ARBA" id="ARBA00022475"/>
    </source>
</evidence>
<dbReference type="FunFam" id="3.40.50.300:FF:000221">
    <property type="entry name" value="Multidrug ABC transporter ATP-binding protein"/>
    <property type="match status" value="1"/>
</dbReference>
<dbReference type="SUPFAM" id="SSF52540">
    <property type="entry name" value="P-loop containing nucleoside triphosphate hydrolases"/>
    <property type="match status" value="1"/>
</dbReference>
<keyword evidence="8 9" id="KW-0472">Membrane</keyword>
<dbReference type="PANTHER" id="PTHR43394:SF1">
    <property type="entry name" value="ATP-BINDING CASSETTE SUB-FAMILY B MEMBER 10, MITOCHONDRIAL"/>
    <property type="match status" value="1"/>
</dbReference>
<evidence type="ECO:0000256" key="8">
    <source>
        <dbReference type="ARBA" id="ARBA00023136"/>
    </source>
</evidence>
<evidence type="ECO:0000256" key="6">
    <source>
        <dbReference type="ARBA" id="ARBA00022840"/>
    </source>
</evidence>
<gene>
    <name evidence="12" type="ORF">H9753_04625</name>
</gene>
<feature type="domain" description="ABC transmembrane type-1" evidence="11">
    <location>
        <begin position="24"/>
        <end position="317"/>
    </location>
</feature>
<dbReference type="PROSITE" id="PS00211">
    <property type="entry name" value="ABC_TRANSPORTER_1"/>
    <property type="match status" value="1"/>
</dbReference>
<dbReference type="Pfam" id="PF00664">
    <property type="entry name" value="ABC_membrane"/>
    <property type="match status" value="1"/>
</dbReference>
<dbReference type="GO" id="GO:0005886">
    <property type="term" value="C:plasma membrane"/>
    <property type="evidence" value="ECO:0007669"/>
    <property type="project" value="UniProtKB-SubCell"/>
</dbReference>
<reference evidence="12" key="1">
    <citation type="journal article" date="2021" name="PeerJ">
        <title>Extensive microbial diversity within the chicken gut microbiome revealed by metagenomics and culture.</title>
        <authorList>
            <person name="Gilroy R."/>
            <person name="Ravi A."/>
            <person name="Getino M."/>
            <person name="Pursley I."/>
            <person name="Horton D.L."/>
            <person name="Alikhan N.F."/>
            <person name="Baker D."/>
            <person name="Gharbi K."/>
            <person name="Hall N."/>
            <person name="Watson M."/>
            <person name="Adriaenssens E.M."/>
            <person name="Foster-Nyarko E."/>
            <person name="Jarju S."/>
            <person name="Secka A."/>
            <person name="Antonio M."/>
            <person name="Oren A."/>
            <person name="Chaudhuri R.R."/>
            <person name="La Ragione R."/>
            <person name="Hildebrand F."/>
            <person name="Pallen M.J."/>
        </authorList>
    </citation>
    <scope>NUCLEOTIDE SEQUENCE</scope>
    <source>
        <strain evidence="12">ChiBcec2-3848</strain>
    </source>
</reference>
<feature type="transmembrane region" description="Helical" evidence="9">
    <location>
        <begin position="169"/>
        <end position="188"/>
    </location>
</feature>
<dbReference type="PROSITE" id="PS50929">
    <property type="entry name" value="ABC_TM1F"/>
    <property type="match status" value="1"/>
</dbReference>
<evidence type="ECO:0000313" key="13">
    <source>
        <dbReference type="Proteomes" id="UP000823886"/>
    </source>
</evidence>
<dbReference type="InterPro" id="IPR036640">
    <property type="entry name" value="ABC1_TM_sf"/>
</dbReference>
<feature type="transmembrane region" description="Helical" evidence="9">
    <location>
        <begin position="145"/>
        <end position="163"/>
    </location>
</feature>